<sequence>MASSDEEGEIVPNCVTNYHFVNEKGEPVSFIVLPLQWSPNESVVQSERQVFLLASVGDGLQKVYKKVVAWRFDLSYVQPEICVLSKDRTWIVLQKPRKSFEDTIRAILVTVHWLHFLKKNPSTSTKLVWNYLLTVFSSFEVEPCESDVLANFLLISEAVKRDKDLAKCEDLHTYMEKPRKNIAFHEDVQLSKKSKFILDMDDYNDVGDGDGDGEWFEGDSGLYDHVCAICDNGGLILCCQGRCMRSFHATEDAGGDCCPSLGYTEAQVKAIPTFFCANCKYQQHQCFVCGNLGSSDSSSTAEVFPCISATCGHFYHPECVAKLLQPADKSQSEELRLSIAAGESFTCPVHKCFVCQQGEDKKVKELHSISFEYNYEKNIMQRAWDGLLPNRVLIYCLDHEIISELGTPVRDHIKFPDVRGQQKTHSLELHSRNDRVMMSINHKPPETIATRKIEANLPKRVEKAGCSVSIGDSTQNIKKRCAVPDFDSLRKPNRNDGERKSSKENIGHHHSFFPKIKGKLLVKNNSSISLERNSIHFKRQIANGIGKRATEEHVIKNTKRPCPSIQAEMENRILDLMKQSTSSFDEEEFIKRQRLQATNGLFSDNLPDKDITSGKVEGSVKAIRTALKKLDEGCRIEDAKAVCEPEILTQIFHWKRKLSVYLAPFLHGNRYTSYGRHFTKVDKLKEIVDFCCGANDFSLLMREKLEKIGKRCFFKNYDLFTPKNDFCFEQRDWMSVKLQELPKGSQLIMGLNPPFGVNASLAKRFINKALEFRPKLLILIVPRETKQLNTLTYSYDLLWEDEEILSGKSFYLPGSLDVHEKQLEDWNLKAPPLYLWSRRDWTPRHKEIAEQNSHIFQQKLLVGGNNVNDYVMENYYDFYQNYSYFHSSGDIPCTLDRVSDVKDEARPEGAGSSTLDKVKQNYIHHDTVGIGCKNNLNEVEARGQTERSIRGNSEGWTPDDLSVDMELSSPAISQTCSKALHEAFGTPEMENTEKGCQDKEKSPSGRGFPNDLEHGGIQTAYPTVTERQHSFPSRANLGNYWWHNTDMQFQWYTGVTNHFGQRSYSDGKQFQYYGSSSMPYSYTDYSQTPMMRGRVSGSFTYQPEHPHANETEPCCSIE</sequence>
<keyword evidence="4" id="KW-0862">Zinc</keyword>
<evidence type="ECO:0000256" key="1">
    <source>
        <dbReference type="ARBA" id="ARBA00004123"/>
    </source>
</evidence>
<evidence type="ECO:0000256" key="4">
    <source>
        <dbReference type="ARBA" id="ARBA00022833"/>
    </source>
</evidence>
<keyword evidence="9" id="KW-0808">Transferase</keyword>
<accession>A0A2P5C511</accession>
<dbReference type="GO" id="GO:0016301">
    <property type="term" value="F:kinase activity"/>
    <property type="evidence" value="ECO:0007669"/>
    <property type="project" value="UniProtKB-KW"/>
</dbReference>
<feature type="region of interest" description="Disordered" evidence="7">
    <location>
        <begin position="988"/>
        <end position="1016"/>
    </location>
</feature>
<keyword evidence="9" id="KW-0418">Kinase</keyword>
<dbReference type="InterPro" id="IPR001841">
    <property type="entry name" value="Znf_RING"/>
</dbReference>
<feature type="compositionally biased region" description="Basic and acidic residues" evidence="7">
    <location>
        <begin position="991"/>
        <end position="1003"/>
    </location>
</feature>
<evidence type="ECO:0000259" key="8">
    <source>
        <dbReference type="PROSITE" id="PS50089"/>
    </source>
</evidence>
<keyword evidence="3 6" id="KW-0863">Zinc-finger</keyword>
<gene>
    <name evidence="9" type="ORF">TorRG33x02_297360</name>
</gene>
<evidence type="ECO:0000313" key="10">
    <source>
        <dbReference type="Proteomes" id="UP000237000"/>
    </source>
</evidence>
<dbReference type="GO" id="GO:0008270">
    <property type="term" value="F:zinc ion binding"/>
    <property type="evidence" value="ECO:0007669"/>
    <property type="project" value="UniProtKB-KW"/>
</dbReference>
<proteinExistence type="predicted"/>
<dbReference type="EMBL" id="JXTC01000412">
    <property type="protein sequence ID" value="PON56074.1"/>
    <property type="molecule type" value="Genomic_DNA"/>
</dbReference>
<dbReference type="Pfam" id="PF26055">
    <property type="entry name" value="Mtase_EDM2"/>
    <property type="match status" value="1"/>
</dbReference>
<dbReference type="InterPro" id="IPR058939">
    <property type="entry name" value="Mtase_EDM2"/>
</dbReference>
<dbReference type="PROSITE" id="PS50089">
    <property type="entry name" value="ZF_RING_2"/>
    <property type="match status" value="1"/>
</dbReference>
<comment type="subcellular location">
    <subcellularLocation>
        <location evidence="1">Nucleus</location>
    </subcellularLocation>
</comment>
<feature type="region of interest" description="Disordered" evidence="7">
    <location>
        <begin position="483"/>
        <end position="510"/>
    </location>
</feature>
<dbReference type="Gene3D" id="3.30.40.10">
    <property type="entry name" value="Zinc/RING finger domain, C3HC4 (zinc finger)"/>
    <property type="match status" value="2"/>
</dbReference>
<dbReference type="GO" id="GO:0005634">
    <property type="term" value="C:nucleus"/>
    <property type="evidence" value="ECO:0007669"/>
    <property type="project" value="UniProtKB-SubCell"/>
</dbReference>
<dbReference type="Pfam" id="PF12047">
    <property type="entry name" value="DNMT1-RFD"/>
    <property type="match status" value="1"/>
</dbReference>
<keyword evidence="5" id="KW-0539">Nucleus</keyword>
<evidence type="ECO:0000256" key="5">
    <source>
        <dbReference type="ARBA" id="ARBA00023242"/>
    </source>
</evidence>
<evidence type="ECO:0000256" key="7">
    <source>
        <dbReference type="SAM" id="MobiDB-lite"/>
    </source>
</evidence>
<dbReference type="InterPro" id="IPR055198">
    <property type="entry name" value="NSD_PHD"/>
</dbReference>
<feature type="domain" description="RING-type" evidence="8">
    <location>
        <begin position="286"/>
        <end position="351"/>
    </location>
</feature>
<dbReference type="STRING" id="63057.A0A2P5C511"/>
<feature type="compositionally biased region" description="Basic and acidic residues" evidence="7">
    <location>
        <begin position="487"/>
        <end position="507"/>
    </location>
</feature>
<keyword evidence="10" id="KW-1185">Reference proteome</keyword>
<dbReference type="Proteomes" id="UP000237000">
    <property type="component" value="Unassembled WGS sequence"/>
</dbReference>
<reference evidence="10" key="1">
    <citation type="submission" date="2016-06" db="EMBL/GenBank/DDBJ databases">
        <title>Parallel loss of symbiosis genes in relatives of nitrogen-fixing non-legume Parasponia.</title>
        <authorList>
            <person name="Van Velzen R."/>
            <person name="Holmer R."/>
            <person name="Bu F."/>
            <person name="Rutten L."/>
            <person name="Van Zeijl A."/>
            <person name="Liu W."/>
            <person name="Santuari L."/>
            <person name="Cao Q."/>
            <person name="Sharma T."/>
            <person name="Shen D."/>
            <person name="Roswanjaya Y."/>
            <person name="Wardhani T."/>
            <person name="Kalhor M.S."/>
            <person name="Jansen J."/>
            <person name="Van den Hoogen J."/>
            <person name="Gungor B."/>
            <person name="Hartog M."/>
            <person name="Hontelez J."/>
            <person name="Verver J."/>
            <person name="Yang W.-C."/>
            <person name="Schijlen E."/>
            <person name="Repin R."/>
            <person name="Schilthuizen M."/>
            <person name="Schranz E."/>
            <person name="Heidstra R."/>
            <person name="Miyata K."/>
            <person name="Fedorova E."/>
            <person name="Kohlen W."/>
            <person name="Bisseling T."/>
            <person name="Smit S."/>
            <person name="Geurts R."/>
        </authorList>
    </citation>
    <scope>NUCLEOTIDE SEQUENCE [LARGE SCALE GENOMIC DNA]</scope>
    <source>
        <strain evidence="10">cv. RG33-2</strain>
    </source>
</reference>
<dbReference type="InterPro" id="IPR022702">
    <property type="entry name" value="Cytosine_MeTrfase1_RFD"/>
</dbReference>
<dbReference type="OrthoDB" id="21264at2759"/>
<evidence type="ECO:0000256" key="3">
    <source>
        <dbReference type="ARBA" id="ARBA00022771"/>
    </source>
</evidence>
<dbReference type="CDD" id="cd15565">
    <property type="entry name" value="PHD2_NSD"/>
    <property type="match status" value="1"/>
</dbReference>
<evidence type="ECO:0000256" key="2">
    <source>
        <dbReference type="ARBA" id="ARBA00022723"/>
    </source>
</evidence>
<evidence type="ECO:0000313" key="9">
    <source>
        <dbReference type="EMBL" id="PON56074.1"/>
    </source>
</evidence>
<dbReference type="InterPro" id="IPR013083">
    <property type="entry name" value="Znf_RING/FYVE/PHD"/>
</dbReference>
<dbReference type="AlphaFoldDB" id="A0A2P5C511"/>
<dbReference type="InterPro" id="IPR001965">
    <property type="entry name" value="Znf_PHD"/>
</dbReference>
<dbReference type="PANTHER" id="PTHR46235">
    <property type="entry name" value="PHD FINGER-CONTAINING PROTEIN DDB_G0268158"/>
    <property type="match status" value="1"/>
</dbReference>
<evidence type="ECO:0000256" key="6">
    <source>
        <dbReference type="PROSITE-ProRule" id="PRU00175"/>
    </source>
</evidence>
<name>A0A2P5C511_TREOI</name>
<protein>
    <submittedName>
        <fullName evidence="9">Cdk-activating kinase assembly factor</fullName>
    </submittedName>
</protein>
<keyword evidence="2" id="KW-0479">Metal-binding</keyword>
<comment type="caution">
    <text evidence="9">The sequence shown here is derived from an EMBL/GenBank/DDBJ whole genome shotgun (WGS) entry which is preliminary data.</text>
</comment>
<dbReference type="PANTHER" id="PTHR46235:SF13">
    <property type="entry name" value="EDM2-LIKE PROTEIN1"/>
    <property type="match status" value="1"/>
</dbReference>
<dbReference type="Pfam" id="PF22908">
    <property type="entry name" value="PHD_NSD"/>
    <property type="match status" value="1"/>
</dbReference>
<dbReference type="SMART" id="SM00249">
    <property type="entry name" value="PHD"/>
    <property type="match status" value="2"/>
</dbReference>
<dbReference type="InParanoid" id="A0A2P5C511"/>
<organism evidence="9 10">
    <name type="scientific">Trema orientale</name>
    <name type="common">Charcoal tree</name>
    <name type="synonym">Celtis orientalis</name>
    <dbReference type="NCBI Taxonomy" id="63057"/>
    <lineage>
        <taxon>Eukaryota</taxon>
        <taxon>Viridiplantae</taxon>
        <taxon>Streptophyta</taxon>
        <taxon>Embryophyta</taxon>
        <taxon>Tracheophyta</taxon>
        <taxon>Spermatophyta</taxon>
        <taxon>Magnoliopsida</taxon>
        <taxon>eudicotyledons</taxon>
        <taxon>Gunneridae</taxon>
        <taxon>Pentapetalae</taxon>
        <taxon>rosids</taxon>
        <taxon>fabids</taxon>
        <taxon>Rosales</taxon>
        <taxon>Cannabaceae</taxon>
        <taxon>Trema</taxon>
    </lineage>
</organism>